<reference evidence="3" key="1">
    <citation type="submission" date="2012-06" db="EMBL/GenBank/DDBJ databases">
        <title>The complete genome of Flexibacter litoralis DSM 6794.</title>
        <authorList>
            <person name="Lucas S."/>
            <person name="Copeland A."/>
            <person name="Lapidus A."/>
            <person name="Glavina del Rio T."/>
            <person name="Dalin E."/>
            <person name="Tice H."/>
            <person name="Bruce D."/>
            <person name="Goodwin L."/>
            <person name="Pitluck S."/>
            <person name="Peters L."/>
            <person name="Ovchinnikova G."/>
            <person name="Lu M."/>
            <person name="Kyrpides N."/>
            <person name="Mavromatis K."/>
            <person name="Ivanova N."/>
            <person name="Brettin T."/>
            <person name="Detter J.C."/>
            <person name="Han C."/>
            <person name="Larimer F."/>
            <person name="Land M."/>
            <person name="Hauser L."/>
            <person name="Markowitz V."/>
            <person name="Cheng J.-F."/>
            <person name="Hugenholtz P."/>
            <person name="Woyke T."/>
            <person name="Wu D."/>
            <person name="Spring S."/>
            <person name="Lang E."/>
            <person name="Kopitz M."/>
            <person name="Brambilla E."/>
            <person name="Klenk H.-P."/>
            <person name="Eisen J.A."/>
        </authorList>
    </citation>
    <scope>NUCLEOTIDE SEQUENCE [LARGE SCALE GENOMIC DNA]</scope>
    <source>
        <strain evidence="3">ATCC 23117 / DSM 6794 / NBRC 15988 / NCIMB 1366 / Sio-4</strain>
    </source>
</reference>
<name>I4AJQ0_BERLS</name>
<dbReference type="GO" id="GO:0016787">
    <property type="term" value="F:hydrolase activity"/>
    <property type="evidence" value="ECO:0007669"/>
    <property type="project" value="UniProtKB-KW"/>
</dbReference>
<protein>
    <submittedName>
        <fullName evidence="2">Limonene-1,2-epoxide hydrolase catalytic domain protein</fullName>
    </submittedName>
</protein>
<dbReference type="KEGG" id="fli:Fleli_1786"/>
<keyword evidence="3" id="KW-1185">Reference proteome</keyword>
<dbReference type="Gene3D" id="3.10.450.50">
    <property type="match status" value="1"/>
</dbReference>
<evidence type="ECO:0000259" key="1">
    <source>
        <dbReference type="Pfam" id="PF12680"/>
    </source>
</evidence>
<gene>
    <name evidence="2" type="ordered locus">Fleli_1786</name>
</gene>
<dbReference type="OrthoDB" id="391735at2"/>
<dbReference type="HOGENOM" id="CLU_120970_0_0_10"/>
<dbReference type="Pfam" id="PF12680">
    <property type="entry name" value="SnoaL_2"/>
    <property type="match status" value="1"/>
</dbReference>
<dbReference type="InterPro" id="IPR032710">
    <property type="entry name" value="NTF2-like_dom_sf"/>
</dbReference>
<dbReference type="AlphaFoldDB" id="I4AJQ0"/>
<sequence>MNSREEKEQLITDFYTAFINRDAEKMVSYYDDDIVFNDPIFKNLKGEEAKDMWRMLLSSPTEVKVSFSNVEANGIKGSANWEAIYPFSKTGNTVHNKIKAQFEFENGKIIRHTDDFDLWKWSGMALGISGKLLGWTSLLQNKVRDTAQQNLDKYRESKK</sequence>
<proteinExistence type="predicted"/>
<dbReference type="PATRIC" id="fig|880071.3.peg.1762"/>
<dbReference type="Proteomes" id="UP000006054">
    <property type="component" value="Chromosome"/>
</dbReference>
<dbReference type="SUPFAM" id="SSF54427">
    <property type="entry name" value="NTF2-like"/>
    <property type="match status" value="1"/>
</dbReference>
<dbReference type="InterPro" id="IPR037401">
    <property type="entry name" value="SnoaL-like"/>
</dbReference>
<evidence type="ECO:0000313" key="2">
    <source>
        <dbReference type="EMBL" id="AFM04185.1"/>
    </source>
</evidence>
<dbReference type="EMBL" id="CP003345">
    <property type="protein sequence ID" value="AFM04185.1"/>
    <property type="molecule type" value="Genomic_DNA"/>
</dbReference>
<dbReference type="STRING" id="880071.Fleli_1786"/>
<dbReference type="eggNOG" id="COG3631">
    <property type="taxonomic scope" value="Bacteria"/>
</dbReference>
<dbReference type="RefSeq" id="WP_014797638.1">
    <property type="nucleotide sequence ID" value="NC_018018.1"/>
</dbReference>
<evidence type="ECO:0000313" key="3">
    <source>
        <dbReference type="Proteomes" id="UP000006054"/>
    </source>
</evidence>
<accession>I4AJQ0</accession>
<keyword evidence="2" id="KW-0378">Hydrolase</keyword>
<dbReference type="CDD" id="cd00531">
    <property type="entry name" value="NTF2_like"/>
    <property type="match status" value="1"/>
</dbReference>
<feature type="domain" description="SnoaL-like" evidence="1">
    <location>
        <begin position="12"/>
        <end position="112"/>
    </location>
</feature>
<organism evidence="2 3">
    <name type="scientific">Bernardetia litoralis (strain ATCC 23117 / DSM 6794 / NBRC 15988 / NCIMB 1366 / Fx l1 / Sio-4)</name>
    <name type="common">Flexibacter litoralis</name>
    <dbReference type="NCBI Taxonomy" id="880071"/>
    <lineage>
        <taxon>Bacteria</taxon>
        <taxon>Pseudomonadati</taxon>
        <taxon>Bacteroidota</taxon>
        <taxon>Cytophagia</taxon>
        <taxon>Cytophagales</taxon>
        <taxon>Bernardetiaceae</taxon>
        <taxon>Bernardetia</taxon>
    </lineage>
</organism>